<dbReference type="GO" id="GO:0046789">
    <property type="term" value="F:host cell surface receptor binding"/>
    <property type="evidence" value="ECO:0007669"/>
    <property type="project" value="InterPro"/>
</dbReference>
<dbReference type="KEGG" id="pgab:PGSY75_0037400"/>
<comment type="caution">
    <text evidence="2">The sequence shown here is derived from an EMBL/GenBank/DDBJ whole genome shotgun (WGS) entry which is preliminary data.</text>
</comment>
<dbReference type="RefSeq" id="XP_018638723.1">
    <property type="nucleotide sequence ID" value="XM_018783495.1"/>
</dbReference>
<feature type="non-terminal residue" evidence="2">
    <location>
        <position position="1"/>
    </location>
</feature>
<evidence type="ECO:0000313" key="3">
    <source>
        <dbReference type="Proteomes" id="UP000076004"/>
    </source>
</evidence>
<feature type="domain" description="Duffy-antigen binding" evidence="1">
    <location>
        <begin position="145"/>
        <end position="289"/>
    </location>
</feature>
<organism evidence="2 3">
    <name type="scientific">Plasmodium gaboni</name>
    <dbReference type="NCBI Taxonomy" id="647221"/>
    <lineage>
        <taxon>Eukaryota</taxon>
        <taxon>Sar</taxon>
        <taxon>Alveolata</taxon>
        <taxon>Apicomplexa</taxon>
        <taxon>Aconoidasida</taxon>
        <taxon>Haemosporida</taxon>
        <taxon>Plasmodiidae</taxon>
        <taxon>Plasmodium</taxon>
        <taxon>Plasmodium (Laverania)</taxon>
    </lineage>
</organism>
<dbReference type="EMBL" id="LVLB01000372">
    <property type="protein sequence ID" value="KYN93035.1"/>
    <property type="molecule type" value="Genomic_DNA"/>
</dbReference>
<name>A0A151L244_9APIC</name>
<dbReference type="InterPro" id="IPR042202">
    <property type="entry name" value="Duffy-ag-bd_sf"/>
</dbReference>
<dbReference type="GO" id="GO:0016020">
    <property type="term" value="C:membrane"/>
    <property type="evidence" value="ECO:0007669"/>
    <property type="project" value="InterPro"/>
</dbReference>
<dbReference type="Pfam" id="PF05424">
    <property type="entry name" value="Duffy_binding"/>
    <property type="match status" value="1"/>
</dbReference>
<dbReference type="SUPFAM" id="SSF140924">
    <property type="entry name" value="Duffy binding domain-like"/>
    <property type="match status" value="1"/>
</dbReference>
<evidence type="ECO:0000259" key="1">
    <source>
        <dbReference type="Pfam" id="PF05424"/>
    </source>
</evidence>
<dbReference type="Proteomes" id="UP000076004">
    <property type="component" value="Unassembled WGS sequence"/>
</dbReference>
<dbReference type="VEuPathDB" id="PlasmoDB:PGABG01_1239300"/>
<evidence type="ECO:0000313" key="2">
    <source>
        <dbReference type="EMBL" id="KYN93035.1"/>
    </source>
</evidence>
<proteinExistence type="predicted"/>
<accession>A0A151L244</accession>
<dbReference type="GeneID" id="29774103"/>
<dbReference type="InterPro" id="IPR008602">
    <property type="entry name" value="Duffy-antigen-binding"/>
</dbReference>
<sequence>MGSRGSKFRDDTLDKYKNILPELDGWSYVHYINNLREEIKKQKWNDKTYEEFLKEKGWKRGKTSNPVDRICAWEKVQQDIFRAVMDSYSTTAFTWEEQAKTLLNEARKKHFRGQTCDIFNNNLYDESDKRITKPDTICDSHIVKGLCIPERRKNFDLKDFNKTLYDILSSNHGHVDQRHAISAVPMAIGSLANQVKSSIVDLKTKYAKTNEEICTLMRRTYADAMDILNTKDIYDNKLSINVQCMLKNISNHLIGDSSIDNLMKKYFEEEIEKKLRTNNVYEDDNNTKKCNLDDTSYTKKPQCLRFLEEWFEEFMQKKKIYEER</sequence>
<gene>
    <name evidence="2" type="ORF">PGSY75_0037400</name>
</gene>
<protein>
    <submittedName>
        <fullName evidence="2">Putative EMP1-like protein</fullName>
    </submittedName>
</protein>
<dbReference type="Gene3D" id="1.20.1310.20">
    <property type="entry name" value="Duffy-antigen binding domain"/>
    <property type="match status" value="1"/>
</dbReference>
<dbReference type="AlphaFoldDB" id="A0A151L244"/>
<dbReference type="VEuPathDB" id="PlasmoDB:PGSY75_0037400"/>
<reference evidence="2 3" key="1">
    <citation type="journal article" date="2016" name="Nat. Commun.">
        <title>Genomes of cryptic chimpanzee Plasmodium species reveal key evolutionary events leading to human malaria.</title>
        <authorList>
            <person name="Sundararaman S.A."/>
            <person name="Plenderleith L.J."/>
            <person name="Liu W."/>
            <person name="Loy D.E."/>
            <person name="Learn G.H."/>
            <person name="Li Y."/>
            <person name="Shaw K.S."/>
            <person name="Ayouba A."/>
            <person name="Peeters M."/>
            <person name="Speede S."/>
            <person name="Shaw G.M."/>
            <person name="Bushman F.D."/>
            <person name="Brisson D."/>
            <person name="Rayner J.C."/>
            <person name="Sharp P.M."/>
            <person name="Hahn B.H."/>
        </authorList>
    </citation>
    <scope>NUCLEOTIDE SEQUENCE [LARGE SCALE GENOMIC DNA]</scope>
    <source>
        <strain evidence="2 3">SY75</strain>
    </source>
</reference>
<feature type="non-terminal residue" evidence="2">
    <location>
        <position position="324"/>
    </location>
</feature>